<dbReference type="PATRIC" id="fig|1229205.11.peg.7092"/>
<dbReference type="AlphaFoldDB" id="K0DZM5"/>
<dbReference type="EMBL" id="CP003865">
    <property type="protein sequence ID" value="AFT90350.1"/>
    <property type="molecule type" value="Genomic_DNA"/>
</dbReference>
<keyword evidence="1" id="KW-0614">Plasmid</keyword>
<geneLocation type="plasmid" evidence="1 2">
    <name>pSYMBR3459</name>
</geneLocation>
<sequence>MVDWKFDPVEPKPLSRVEMIPGANLHKGGGRLWRFQHVVEKHGPGLVGARPGERIPDQPLRAIRGGTLCLRRRRQWERIEGDVLFSSPGRQMVHLSSRSRAACHAG</sequence>
<protein>
    <submittedName>
        <fullName evidence="1">Uncharacterized protein</fullName>
    </submittedName>
</protein>
<reference evidence="1 2" key="1">
    <citation type="journal article" date="2012" name="J. Bacteriol.">
        <title>Complete Genome Sequence of Burkholderia phenoliruptrix BR3459a (CLA1), a Heat-Tolerant, Nitrogen-Fixing Symbiont of Mimosa flocculosa.</title>
        <authorList>
            <person name="de Oliveira Cunha C."/>
            <person name="Goda Zuleta L.F."/>
            <person name="Paula de Almeida L.G."/>
            <person name="Prioli Ciapina L."/>
            <person name="Lustrino Borges W."/>
            <person name="Pitard R.M."/>
            <person name="Baldani J.I."/>
            <person name="Straliotto R."/>
            <person name="de Faria S.M."/>
            <person name="Hungria M."/>
            <person name="Sousa Cavada B."/>
            <person name="Mercante F.M."/>
            <person name="Ribeiro de Vasconcelos A.T."/>
        </authorList>
    </citation>
    <scope>NUCLEOTIDE SEQUENCE [LARGE SCALE GENOMIC DNA]</scope>
    <source>
        <strain evidence="1 2">BR3459a</strain>
        <plasmid evidence="1 2">pSYMBR3459</plasmid>
    </source>
</reference>
<dbReference type="KEGG" id="bpx:BUPH_08452"/>
<dbReference type="HOGENOM" id="CLU_2218119_0_0_4"/>
<organism evidence="1 2">
    <name type="scientific">Paraburkholderia phenoliruptrix BR3459a</name>
    <dbReference type="NCBI Taxonomy" id="1229205"/>
    <lineage>
        <taxon>Bacteria</taxon>
        <taxon>Pseudomonadati</taxon>
        <taxon>Pseudomonadota</taxon>
        <taxon>Betaproteobacteria</taxon>
        <taxon>Burkholderiales</taxon>
        <taxon>Burkholderiaceae</taxon>
        <taxon>Paraburkholderia</taxon>
    </lineage>
</organism>
<dbReference type="Proteomes" id="UP000010105">
    <property type="component" value="Plasmid pSYMBR3459"/>
</dbReference>
<proteinExistence type="predicted"/>
<accession>K0DZM5</accession>
<evidence type="ECO:0000313" key="1">
    <source>
        <dbReference type="EMBL" id="AFT90350.1"/>
    </source>
</evidence>
<gene>
    <name evidence="1" type="ORF">BUPH_08452</name>
</gene>
<evidence type="ECO:0000313" key="2">
    <source>
        <dbReference type="Proteomes" id="UP000010105"/>
    </source>
</evidence>
<name>K0DZM5_9BURK</name>